<evidence type="ECO:0000313" key="2">
    <source>
        <dbReference type="EMBL" id="PSR90571.1"/>
    </source>
</evidence>
<accession>A0A2R6PG15</accession>
<gene>
    <name evidence="2" type="ORF">PHLCEN_2v4864</name>
</gene>
<feature type="chain" id="PRO_5015346645" evidence="1">
    <location>
        <begin position="23"/>
        <end position="116"/>
    </location>
</feature>
<dbReference type="AlphaFoldDB" id="A0A2R6PG15"/>
<dbReference type="OrthoDB" id="3167181at2759"/>
<keyword evidence="1" id="KW-0732">Signal</keyword>
<evidence type="ECO:0000256" key="1">
    <source>
        <dbReference type="SAM" id="SignalP"/>
    </source>
</evidence>
<proteinExistence type="predicted"/>
<evidence type="ECO:0000313" key="3">
    <source>
        <dbReference type="Proteomes" id="UP000186601"/>
    </source>
</evidence>
<comment type="caution">
    <text evidence="2">The sequence shown here is derived from an EMBL/GenBank/DDBJ whole genome shotgun (WGS) entry which is preliminary data.</text>
</comment>
<dbReference type="STRING" id="98765.A0A2R6PG15"/>
<name>A0A2R6PG15_9APHY</name>
<reference evidence="2 3" key="1">
    <citation type="submission" date="2018-02" db="EMBL/GenBank/DDBJ databases">
        <title>Genome sequence of the basidiomycete white-rot fungus Phlebia centrifuga.</title>
        <authorList>
            <person name="Granchi Z."/>
            <person name="Peng M."/>
            <person name="de Vries R.P."/>
            <person name="Hilden K."/>
            <person name="Makela M.R."/>
            <person name="Grigoriev I."/>
            <person name="Riley R."/>
        </authorList>
    </citation>
    <scope>NUCLEOTIDE SEQUENCE [LARGE SCALE GENOMIC DNA]</scope>
    <source>
        <strain evidence="2 3">FBCC195</strain>
    </source>
</reference>
<sequence>MHLFRFLPSLVALLAFLLAVNAKPRRGSLLSRRLEPEERSLTNFERLKRNLPPRAPVLNRVLPGREALEPTPAWKIRRASPSPSASSVPIVFTGRIEIKRTTGQSVGYLNNTGSAM</sequence>
<dbReference type="Proteomes" id="UP000186601">
    <property type="component" value="Unassembled WGS sequence"/>
</dbReference>
<feature type="signal peptide" evidence="1">
    <location>
        <begin position="1"/>
        <end position="22"/>
    </location>
</feature>
<keyword evidence="3" id="KW-1185">Reference proteome</keyword>
<organism evidence="2 3">
    <name type="scientific">Hermanssonia centrifuga</name>
    <dbReference type="NCBI Taxonomy" id="98765"/>
    <lineage>
        <taxon>Eukaryota</taxon>
        <taxon>Fungi</taxon>
        <taxon>Dikarya</taxon>
        <taxon>Basidiomycota</taxon>
        <taxon>Agaricomycotina</taxon>
        <taxon>Agaricomycetes</taxon>
        <taxon>Polyporales</taxon>
        <taxon>Meruliaceae</taxon>
        <taxon>Hermanssonia</taxon>
    </lineage>
</organism>
<dbReference type="EMBL" id="MLYV02000494">
    <property type="protein sequence ID" value="PSR90571.1"/>
    <property type="molecule type" value="Genomic_DNA"/>
</dbReference>
<protein>
    <submittedName>
        <fullName evidence="2">Uncharacterized protein</fullName>
    </submittedName>
</protein>